<dbReference type="OrthoDB" id="9814755at2"/>
<evidence type="ECO:0000256" key="5">
    <source>
        <dbReference type="ARBA" id="ARBA00022691"/>
    </source>
</evidence>
<dbReference type="PROSITE" id="PS01131">
    <property type="entry name" value="RRNA_A_DIMETH"/>
    <property type="match status" value="1"/>
</dbReference>
<comment type="similarity">
    <text evidence="7">Belongs to the class I-like SAM-binding methyltransferase superfamily. rRNA adenine N(6)-methyltransferase family. RsmA subfamily.</text>
</comment>
<comment type="catalytic activity">
    <reaction evidence="7">
        <text>adenosine(1518)/adenosine(1519) in 16S rRNA + 4 S-adenosyl-L-methionine = N(6)-dimethyladenosine(1518)/N(6)-dimethyladenosine(1519) in 16S rRNA + 4 S-adenosyl-L-homocysteine + 4 H(+)</text>
        <dbReference type="Rhea" id="RHEA:19609"/>
        <dbReference type="Rhea" id="RHEA-COMP:10232"/>
        <dbReference type="Rhea" id="RHEA-COMP:10233"/>
        <dbReference type="ChEBI" id="CHEBI:15378"/>
        <dbReference type="ChEBI" id="CHEBI:57856"/>
        <dbReference type="ChEBI" id="CHEBI:59789"/>
        <dbReference type="ChEBI" id="CHEBI:74411"/>
        <dbReference type="ChEBI" id="CHEBI:74493"/>
        <dbReference type="EC" id="2.1.1.182"/>
    </reaction>
</comment>
<dbReference type="RefSeq" id="WP_024372348.1">
    <property type="nucleotide sequence ID" value="NZ_UGGP01000001.1"/>
</dbReference>
<keyword evidence="1 7" id="KW-0963">Cytoplasm</keyword>
<dbReference type="GO" id="GO:0003723">
    <property type="term" value="F:RNA binding"/>
    <property type="evidence" value="ECO:0007669"/>
    <property type="project" value="UniProtKB-UniRule"/>
</dbReference>
<comment type="function">
    <text evidence="7">Specifically dimethylates two adjacent adenosines (A1518 and A1519) in the loop of a conserved hairpin near the 3'-end of 16S rRNA in the 30S particle. May play a critical role in biogenesis of 30S subunits.</text>
</comment>
<accession>A0A377FPH5</accession>
<evidence type="ECO:0000256" key="6">
    <source>
        <dbReference type="ARBA" id="ARBA00022884"/>
    </source>
</evidence>
<dbReference type="InterPro" id="IPR023165">
    <property type="entry name" value="rRNA_Ade_diMease-like_C"/>
</dbReference>
<dbReference type="Pfam" id="PF00398">
    <property type="entry name" value="RrnaAD"/>
    <property type="match status" value="1"/>
</dbReference>
<feature type="binding site" evidence="7 8">
    <location>
        <position position="76"/>
    </location>
    <ligand>
        <name>S-adenosyl-L-methionine</name>
        <dbReference type="ChEBI" id="CHEBI:59789"/>
    </ligand>
</feature>
<name>A0A377FPH5_9BACL</name>
<feature type="binding site" evidence="7 8">
    <location>
        <position position="101"/>
    </location>
    <ligand>
        <name>S-adenosyl-L-methionine</name>
        <dbReference type="ChEBI" id="CHEBI:59789"/>
    </ligand>
</feature>
<keyword evidence="2 7" id="KW-0698">rRNA processing</keyword>
<evidence type="ECO:0000256" key="3">
    <source>
        <dbReference type="ARBA" id="ARBA00022603"/>
    </source>
</evidence>
<dbReference type="Gene3D" id="1.10.8.100">
    <property type="entry name" value="Ribosomal RNA adenine dimethylase-like, domain 2"/>
    <property type="match status" value="1"/>
</dbReference>
<keyword evidence="3 7" id="KW-0489">Methyltransferase</keyword>
<dbReference type="NCBIfam" id="TIGR00755">
    <property type="entry name" value="ksgA"/>
    <property type="match status" value="1"/>
</dbReference>
<dbReference type="HAMAP" id="MF_00607">
    <property type="entry name" value="16SrRNA_methyltr_A"/>
    <property type="match status" value="1"/>
</dbReference>
<dbReference type="InterPro" id="IPR020598">
    <property type="entry name" value="rRNA_Ade_methylase_Trfase_N"/>
</dbReference>
<dbReference type="PANTHER" id="PTHR11727:SF7">
    <property type="entry name" value="DIMETHYLADENOSINE TRANSFERASE-RELATED"/>
    <property type="match status" value="1"/>
</dbReference>
<keyword evidence="5 7" id="KW-0949">S-adenosyl-L-methionine</keyword>
<evidence type="ECO:0000313" key="10">
    <source>
        <dbReference type="EMBL" id="STO06749.1"/>
    </source>
</evidence>
<sequence length="292" mass="32640">MKDIATIHRTKAILERHGFSFKKSLGQNFLIDLNILNKIVDAAELGEASGVLEIGPGIGSLTEQSAKRAKKVVALEIDQRLLPILEDTMAPYPHVHVVHGDALELDIQEIVEREFFSEGIEDISVVANLPYYVTTPIIMRLLESRIKFRSLVMMIQKEVAERIGAKPGTKAYGSLSIAIQYYAEANVSFIVPKNVFMPAPNVDSAVITLKMRPKPAVDVKDEAFFFEIARASFAQRRKTILNNLTNHLGKDKKVELERLLHEAGIDPKRRGETLSLKEFARLADTILPLKNS</sequence>
<dbReference type="GO" id="GO:0005829">
    <property type="term" value="C:cytosol"/>
    <property type="evidence" value="ECO:0007669"/>
    <property type="project" value="TreeGrafter"/>
</dbReference>
<dbReference type="SMART" id="SM00650">
    <property type="entry name" value="rADc"/>
    <property type="match status" value="1"/>
</dbReference>
<proteinExistence type="inferred from homology"/>
<dbReference type="InterPro" id="IPR001737">
    <property type="entry name" value="KsgA/Erm"/>
</dbReference>
<feature type="binding site" evidence="7 8">
    <location>
        <position position="30"/>
    </location>
    <ligand>
        <name>S-adenosyl-L-methionine</name>
        <dbReference type="ChEBI" id="CHEBI:59789"/>
    </ligand>
</feature>
<organism evidence="10 11">
    <name type="scientific">Exiguobacterium aurantiacum</name>
    <dbReference type="NCBI Taxonomy" id="33987"/>
    <lineage>
        <taxon>Bacteria</taxon>
        <taxon>Bacillati</taxon>
        <taxon>Bacillota</taxon>
        <taxon>Bacilli</taxon>
        <taxon>Bacillales</taxon>
        <taxon>Bacillales Family XII. Incertae Sedis</taxon>
        <taxon>Exiguobacterium</taxon>
    </lineage>
</organism>
<keyword evidence="4 7" id="KW-0808">Transferase</keyword>
<evidence type="ECO:0000256" key="8">
    <source>
        <dbReference type="PROSITE-ProRule" id="PRU01026"/>
    </source>
</evidence>
<comment type="subcellular location">
    <subcellularLocation>
        <location evidence="7">Cytoplasm</location>
    </subcellularLocation>
</comment>
<feature type="domain" description="Ribosomal RNA adenine methylase transferase N-terminal" evidence="9">
    <location>
        <begin position="35"/>
        <end position="213"/>
    </location>
</feature>
<protein>
    <recommendedName>
        <fullName evidence="7">Ribosomal RNA small subunit methyltransferase A</fullName>
        <ecNumber evidence="7">2.1.1.182</ecNumber>
    </recommendedName>
    <alternativeName>
        <fullName evidence="7">16S rRNA (adenine(1518)-N(6)/adenine(1519)-N(6))-dimethyltransferase</fullName>
    </alternativeName>
    <alternativeName>
        <fullName evidence="7">16S rRNA dimethyladenosine transferase</fullName>
    </alternativeName>
    <alternativeName>
        <fullName evidence="7">16S rRNA dimethylase</fullName>
    </alternativeName>
    <alternativeName>
        <fullName evidence="7">S-adenosylmethionine-6-N', N'-adenosyl(rRNA) dimethyltransferase</fullName>
    </alternativeName>
</protein>
<feature type="binding site" evidence="7 8">
    <location>
        <position position="128"/>
    </location>
    <ligand>
        <name>S-adenosyl-L-methionine</name>
        <dbReference type="ChEBI" id="CHEBI:59789"/>
    </ligand>
</feature>
<dbReference type="Proteomes" id="UP000254060">
    <property type="component" value="Unassembled WGS sequence"/>
</dbReference>
<dbReference type="SUPFAM" id="SSF53335">
    <property type="entry name" value="S-adenosyl-L-methionine-dependent methyltransferases"/>
    <property type="match status" value="1"/>
</dbReference>
<evidence type="ECO:0000256" key="1">
    <source>
        <dbReference type="ARBA" id="ARBA00022490"/>
    </source>
</evidence>
<dbReference type="CDD" id="cd02440">
    <property type="entry name" value="AdoMet_MTases"/>
    <property type="match status" value="1"/>
</dbReference>
<dbReference type="EC" id="2.1.1.182" evidence="7"/>
<dbReference type="GO" id="GO:0052908">
    <property type="term" value="F:16S rRNA (adenine(1518)-N(6)/adenine(1519)-N(6))-dimethyltransferase activity"/>
    <property type="evidence" value="ECO:0007669"/>
    <property type="project" value="UniProtKB-EC"/>
</dbReference>
<feature type="binding site" evidence="7 8">
    <location>
        <position position="55"/>
    </location>
    <ligand>
        <name>S-adenosyl-L-methionine</name>
        <dbReference type="ChEBI" id="CHEBI:59789"/>
    </ligand>
</feature>
<evidence type="ECO:0000259" key="9">
    <source>
        <dbReference type="SMART" id="SM00650"/>
    </source>
</evidence>
<evidence type="ECO:0000256" key="4">
    <source>
        <dbReference type="ARBA" id="ARBA00022679"/>
    </source>
</evidence>
<reference evidence="10 11" key="1">
    <citation type="submission" date="2018-06" db="EMBL/GenBank/DDBJ databases">
        <authorList>
            <consortium name="Pathogen Informatics"/>
            <person name="Doyle S."/>
        </authorList>
    </citation>
    <scope>NUCLEOTIDE SEQUENCE [LARGE SCALE GENOMIC DNA]</scope>
    <source>
        <strain evidence="10 11">NCTC13163</strain>
    </source>
</reference>
<dbReference type="InterPro" id="IPR011530">
    <property type="entry name" value="rRNA_adenine_dimethylase"/>
</dbReference>
<dbReference type="Gene3D" id="3.40.50.150">
    <property type="entry name" value="Vaccinia Virus protein VP39"/>
    <property type="match status" value="1"/>
</dbReference>
<dbReference type="InterPro" id="IPR020596">
    <property type="entry name" value="rRNA_Ade_Mease_Trfase_CS"/>
</dbReference>
<dbReference type="AlphaFoldDB" id="A0A377FPH5"/>
<dbReference type="FunFam" id="3.40.50.150:FF:000023">
    <property type="entry name" value="Ribosomal RNA small subunit methyltransferase A"/>
    <property type="match status" value="1"/>
</dbReference>
<evidence type="ECO:0000256" key="7">
    <source>
        <dbReference type="HAMAP-Rule" id="MF_00607"/>
    </source>
</evidence>
<keyword evidence="6 7" id="KW-0694">RNA-binding</keyword>
<evidence type="ECO:0000313" key="11">
    <source>
        <dbReference type="Proteomes" id="UP000254060"/>
    </source>
</evidence>
<dbReference type="EMBL" id="UGGP01000001">
    <property type="protein sequence ID" value="STO06749.1"/>
    <property type="molecule type" value="Genomic_DNA"/>
</dbReference>
<dbReference type="STRING" id="1397694.GCA_000702585_00590"/>
<dbReference type="PROSITE" id="PS51689">
    <property type="entry name" value="SAM_RNA_A_N6_MT"/>
    <property type="match status" value="1"/>
</dbReference>
<dbReference type="PANTHER" id="PTHR11727">
    <property type="entry name" value="DIMETHYLADENOSINE TRANSFERASE"/>
    <property type="match status" value="1"/>
</dbReference>
<gene>
    <name evidence="7 10" type="primary">rsmA</name>
    <name evidence="7" type="synonym">ksgA</name>
    <name evidence="10" type="ORF">NCTC13163_00067</name>
</gene>
<dbReference type="InterPro" id="IPR029063">
    <property type="entry name" value="SAM-dependent_MTases_sf"/>
</dbReference>
<evidence type="ECO:0000256" key="2">
    <source>
        <dbReference type="ARBA" id="ARBA00022552"/>
    </source>
</evidence>
<feature type="binding site" evidence="7 8">
    <location>
        <position position="28"/>
    </location>
    <ligand>
        <name>S-adenosyl-L-methionine</name>
        <dbReference type="ChEBI" id="CHEBI:59789"/>
    </ligand>
</feature>